<evidence type="ECO:0000313" key="2">
    <source>
        <dbReference type="Proteomes" id="UP001060018"/>
    </source>
</evidence>
<dbReference type="EMBL" id="CP102487">
    <property type="protein sequence ID" value="UUX59850.1"/>
    <property type="molecule type" value="Genomic_DNA"/>
</dbReference>
<dbReference type="Proteomes" id="UP001060018">
    <property type="component" value="Chromosome"/>
</dbReference>
<evidence type="ECO:0000313" key="1">
    <source>
        <dbReference type="EMBL" id="UUX59850.1"/>
    </source>
</evidence>
<sequence length="113" mass="12810">MAFHLKRTMIGIWPKTNRRNILAQSEEAYLRRLQEIEASALGPEDWGPSLINIGKGRAGFMGYATKSRFADHYIVVDVDGLPTQSGRRERTTDWVEAEQAELLDKLMAIGWCS</sequence>
<dbReference type="RefSeq" id="WP_257746034.1">
    <property type="nucleotide sequence ID" value="NZ_CP102487.1"/>
</dbReference>
<gene>
    <name evidence="1" type="ORF">NUH22_04290</name>
</gene>
<accession>A0AA94XTX7</accession>
<proteinExistence type="predicted"/>
<name>A0AA94XTX7_9MICC</name>
<organism evidence="1 2">
    <name type="scientific">Glutamicibacter halophytocola</name>
    <dbReference type="NCBI Taxonomy" id="1933880"/>
    <lineage>
        <taxon>Bacteria</taxon>
        <taxon>Bacillati</taxon>
        <taxon>Actinomycetota</taxon>
        <taxon>Actinomycetes</taxon>
        <taxon>Micrococcales</taxon>
        <taxon>Micrococcaceae</taxon>
        <taxon>Glutamicibacter</taxon>
    </lineage>
</organism>
<reference evidence="1" key="1">
    <citation type="journal article" date="2022" name="Pest Manag. Sci.">
        <title>Glutamicibacter halophytocola-mediated host fitness of potato tuber moth on Solanaceae crops.</title>
        <authorList>
            <person name="Wang W."/>
            <person name="Xiao G."/>
            <person name="Du G."/>
            <person name="Chang L."/>
            <person name="Yang Y."/>
            <person name="Ye J."/>
            <person name="Chen B."/>
        </authorList>
    </citation>
    <scope>NUCLEOTIDE SEQUENCE</scope>
    <source>
        <strain evidence="1">S2</strain>
    </source>
</reference>
<protein>
    <submittedName>
        <fullName evidence="1">Uncharacterized protein</fullName>
    </submittedName>
</protein>
<dbReference type="AlphaFoldDB" id="A0AA94XTX7"/>